<name>A0ABR8X6Y2_9BACL</name>
<accession>A0ABR8X6Y2</accession>
<evidence type="ECO:0000313" key="3">
    <source>
        <dbReference type="Proteomes" id="UP000640930"/>
    </source>
</evidence>
<sequence length="215" mass="25119">MLGAMNFMTRHAFNFLSSFTVFILTVVNFDLGMLFVPIITIAAYYLSNKGIKMFQIGKKCKELGISRSEYKQIAMQIKKAKSHLHSLTQQFIQVRSVRSFKLLNEMTKISKRIINIVQMNPRKFYSVEDFFYSHLPSAVQLTENYSMLSQQQVKDTEIHLTLEDTRRTLKGLHETMENDLKSALESDLENLKIELDYVKFENAKKQQQMELRGEK</sequence>
<keyword evidence="3" id="KW-1185">Reference proteome</keyword>
<proteinExistence type="predicted"/>
<reference evidence="2 3" key="1">
    <citation type="submission" date="2020-08" db="EMBL/GenBank/DDBJ databases">
        <title>A Genomic Blueprint of the Chicken Gut Microbiome.</title>
        <authorList>
            <person name="Gilroy R."/>
            <person name="Ravi A."/>
            <person name="Getino M."/>
            <person name="Pursley I."/>
            <person name="Horton D.L."/>
            <person name="Alikhan N.-F."/>
            <person name="Baker D."/>
            <person name="Gharbi K."/>
            <person name="Hall N."/>
            <person name="Watson M."/>
            <person name="Adriaenssens E.M."/>
            <person name="Foster-Nyarko E."/>
            <person name="Jarju S."/>
            <person name="Secka A."/>
            <person name="Antonio M."/>
            <person name="Oren A."/>
            <person name="Chaudhuri R."/>
            <person name="La Ragione R.M."/>
            <person name="Hildebrand F."/>
            <person name="Pallen M.J."/>
        </authorList>
    </citation>
    <scope>NUCLEOTIDE SEQUENCE [LARGE SCALE GENOMIC DNA]</scope>
    <source>
        <strain evidence="2 3">Re31</strain>
    </source>
</reference>
<dbReference type="EMBL" id="JACSQA010000001">
    <property type="protein sequence ID" value="MBD8025083.1"/>
    <property type="molecule type" value="Genomic_DNA"/>
</dbReference>
<gene>
    <name evidence="2" type="ORF">H9636_00300</name>
</gene>
<keyword evidence="1" id="KW-0472">Membrane</keyword>
<dbReference type="Pfam" id="PF10112">
    <property type="entry name" value="Halogen_Hydrol"/>
    <property type="match status" value="1"/>
</dbReference>
<feature type="transmembrane region" description="Helical" evidence="1">
    <location>
        <begin position="20"/>
        <end position="46"/>
    </location>
</feature>
<dbReference type="Proteomes" id="UP000640930">
    <property type="component" value="Unassembled WGS sequence"/>
</dbReference>
<dbReference type="RefSeq" id="WP_191705663.1">
    <property type="nucleotide sequence ID" value="NZ_JACSQA010000001.1"/>
</dbReference>
<dbReference type="InterPro" id="IPR018770">
    <property type="entry name" value="ChloroindolylP_hydrolase"/>
</dbReference>
<evidence type="ECO:0000256" key="1">
    <source>
        <dbReference type="SAM" id="Phobius"/>
    </source>
</evidence>
<keyword evidence="1" id="KW-1133">Transmembrane helix</keyword>
<comment type="caution">
    <text evidence="2">The sequence shown here is derived from an EMBL/GenBank/DDBJ whole genome shotgun (WGS) entry which is preliminary data.</text>
</comment>
<protein>
    <submittedName>
        <fullName evidence="2">5-bromo-4-chloroindolyl phosphate hydrolysis family protein</fullName>
    </submittedName>
</protein>
<evidence type="ECO:0000313" key="2">
    <source>
        <dbReference type="EMBL" id="MBD8025083.1"/>
    </source>
</evidence>
<keyword evidence="1" id="KW-0812">Transmembrane</keyword>
<organism evidence="2 3">
    <name type="scientific">Ureibacillus galli</name>
    <dbReference type="NCBI Taxonomy" id="2762222"/>
    <lineage>
        <taxon>Bacteria</taxon>
        <taxon>Bacillati</taxon>
        <taxon>Bacillota</taxon>
        <taxon>Bacilli</taxon>
        <taxon>Bacillales</taxon>
        <taxon>Caryophanaceae</taxon>
        <taxon>Ureibacillus</taxon>
    </lineage>
</organism>